<protein>
    <submittedName>
        <fullName evidence="2">Sel1 repeat-containing protein</fullName>
    </submittedName>
</protein>
<gene>
    <name evidence="2" type="ORF">SAMN05660429_02612</name>
</gene>
<evidence type="ECO:0000256" key="1">
    <source>
        <dbReference type="SAM" id="SignalP"/>
    </source>
</evidence>
<dbReference type="Pfam" id="PF08238">
    <property type="entry name" value="Sel1"/>
    <property type="match status" value="3"/>
</dbReference>
<keyword evidence="3" id="KW-1185">Reference proteome</keyword>
<dbReference type="EMBL" id="FOHK01000013">
    <property type="protein sequence ID" value="SET75769.1"/>
    <property type="molecule type" value="Genomic_DNA"/>
</dbReference>
<dbReference type="InterPro" id="IPR050767">
    <property type="entry name" value="Sel1_AlgK"/>
</dbReference>
<reference evidence="2 3" key="1">
    <citation type="submission" date="2016-10" db="EMBL/GenBank/DDBJ databases">
        <authorList>
            <person name="de Groot N.N."/>
        </authorList>
    </citation>
    <scope>NUCLEOTIDE SEQUENCE [LARGE SCALE GENOMIC DNA]</scope>
    <source>
        <strain evidence="2 3">DSM 19706</strain>
    </source>
</reference>
<sequence length="504" mass="57541">MSHKNKPNCRSFSSRLVIFVFLSLMSVSFMPQASELTVADDLYANQKFEQAFSAYLALVDSENPKVFYRLGVMQYKGLGVQADSMKALIWFSLAADFNYDNANDIVKSLIANVQPEEKAKITALIERSKSSYKQQGINQNFKPIVNEKNLTLQVQFDDYDSVEEVELQTNDEFLGENIYGGSLDSPDFNEGFDDFTGYATQDGFDVIDPFFLIVDYDIEADGSIRNITTVKSSGKVDSALFNLSMNSFPVPMFKEVPVAFTSRTYLGLASFNKYRMRNDYYRFYKNIVRQANTLKDSEDIKDQYTYAMTLMNFKWLAREDGEVESLFEQAANNDFKLAKYEYSLLLYRQQKKTSQAIHWMYEAANDDLPQAQYRLARMLLDSPWVVHDEAKALFWFERAASHGHIAAKLKLAELKMLAQSQTLHDLPGANQYLSDIADNQSDNPEYKYLKAIALSKEENRDFPAAVKMLRSAIIQGNGLNWDVTPWQKLLAKWTSGGSVTITDK</sequence>
<dbReference type="OrthoDB" id="6378251at2"/>
<dbReference type="InterPro" id="IPR011990">
    <property type="entry name" value="TPR-like_helical_dom_sf"/>
</dbReference>
<feature type="signal peptide" evidence="1">
    <location>
        <begin position="1"/>
        <end position="33"/>
    </location>
</feature>
<dbReference type="RefSeq" id="WP_093331335.1">
    <property type="nucleotide sequence ID" value="NZ_AP027363.1"/>
</dbReference>
<dbReference type="InterPro" id="IPR006597">
    <property type="entry name" value="Sel1-like"/>
</dbReference>
<dbReference type="PANTHER" id="PTHR11102:SF160">
    <property type="entry name" value="ERAD-ASSOCIATED E3 UBIQUITIN-PROTEIN LIGASE COMPONENT HRD3"/>
    <property type="match status" value="1"/>
</dbReference>
<keyword evidence="1" id="KW-0732">Signal</keyword>
<evidence type="ECO:0000313" key="2">
    <source>
        <dbReference type="EMBL" id="SET75769.1"/>
    </source>
</evidence>
<dbReference type="SUPFAM" id="SSF81901">
    <property type="entry name" value="HCP-like"/>
    <property type="match status" value="2"/>
</dbReference>
<dbReference type="PANTHER" id="PTHR11102">
    <property type="entry name" value="SEL-1-LIKE PROTEIN"/>
    <property type="match status" value="1"/>
</dbReference>
<dbReference type="SMART" id="SM00671">
    <property type="entry name" value="SEL1"/>
    <property type="match status" value="2"/>
</dbReference>
<accession>A0A1I0GWZ8</accession>
<name>A0A1I0GWZ8_THASX</name>
<dbReference type="AlphaFoldDB" id="A0A1I0GWZ8"/>
<proteinExistence type="predicted"/>
<evidence type="ECO:0000313" key="3">
    <source>
        <dbReference type="Proteomes" id="UP000199308"/>
    </source>
</evidence>
<feature type="chain" id="PRO_5011715413" evidence="1">
    <location>
        <begin position="34"/>
        <end position="504"/>
    </location>
</feature>
<dbReference type="Proteomes" id="UP000199308">
    <property type="component" value="Unassembled WGS sequence"/>
</dbReference>
<organism evidence="2 3">
    <name type="scientific">Thalassotalea agarivorans</name>
    <name type="common">Thalassomonas agarivorans</name>
    <dbReference type="NCBI Taxonomy" id="349064"/>
    <lineage>
        <taxon>Bacteria</taxon>
        <taxon>Pseudomonadati</taxon>
        <taxon>Pseudomonadota</taxon>
        <taxon>Gammaproteobacteria</taxon>
        <taxon>Alteromonadales</taxon>
        <taxon>Colwelliaceae</taxon>
        <taxon>Thalassotalea</taxon>
    </lineage>
</organism>
<dbReference type="Gene3D" id="1.25.40.10">
    <property type="entry name" value="Tetratricopeptide repeat domain"/>
    <property type="match status" value="2"/>
</dbReference>
<dbReference type="STRING" id="349064.SAMN05660429_02612"/>